<name>W5WCQ0_9PSEU</name>
<dbReference type="STRING" id="1449976.KALB_4969"/>
<reference evidence="1 2" key="1">
    <citation type="journal article" date="2014" name="BMC Genomics">
        <title>Complete genome sequence of producer of the glycopeptide antibiotic Aculeximycin Kutzneria albida DSM 43870T, a representative of minor genus of Pseudonocardiaceae.</title>
        <authorList>
            <person name="Rebets Y."/>
            <person name="Tokovenko B."/>
            <person name="Lushchyk I."/>
            <person name="Ruckert C."/>
            <person name="Zaburannyi N."/>
            <person name="Bechthold A."/>
            <person name="Kalinowski J."/>
            <person name="Luzhetskyy A."/>
        </authorList>
    </citation>
    <scope>NUCLEOTIDE SEQUENCE [LARGE SCALE GENOMIC DNA]</scope>
    <source>
        <strain evidence="1">DSM 43870</strain>
    </source>
</reference>
<dbReference type="Proteomes" id="UP000019225">
    <property type="component" value="Chromosome"/>
</dbReference>
<keyword evidence="2" id="KW-1185">Reference proteome</keyword>
<dbReference type="KEGG" id="kal:KALB_4969"/>
<accession>W5WCQ0</accession>
<gene>
    <name evidence="1" type="ORF">KALB_4969</name>
</gene>
<evidence type="ECO:0000313" key="2">
    <source>
        <dbReference type="Proteomes" id="UP000019225"/>
    </source>
</evidence>
<proteinExistence type="predicted"/>
<organism evidence="1 2">
    <name type="scientific">Kutzneria albida DSM 43870</name>
    <dbReference type="NCBI Taxonomy" id="1449976"/>
    <lineage>
        <taxon>Bacteria</taxon>
        <taxon>Bacillati</taxon>
        <taxon>Actinomycetota</taxon>
        <taxon>Actinomycetes</taxon>
        <taxon>Pseudonocardiales</taxon>
        <taxon>Pseudonocardiaceae</taxon>
        <taxon>Kutzneria</taxon>
    </lineage>
</organism>
<dbReference type="EMBL" id="CP007155">
    <property type="protein sequence ID" value="AHH98331.1"/>
    <property type="molecule type" value="Genomic_DNA"/>
</dbReference>
<evidence type="ECO:0000313" key="1">
    <source>
        <dbReference type="EMBL" id="AHH98331.1"/>
    </source>
</evidence>
<sequence>MYANVEAVLVAYLTGQCGLLGVSVDMPNTPPLPFALVTRTGGSDDYITDAATIDIDVFNTTRSTAYDTAAQVHALMRRLRHTAVGTTVIDHAETIMGPTWVSYDDEHLQRYVMRMRIDSRVTAA</sequence>
<evidence type="ECO:0008006" key="3">
    <source>
        <dbReference type="Google" id="ProtNLM"/>
    </source>
</evidence>
<protein>
    <recommendedName>
        <fullName evidence="3">DUF3168 domain-containing protein</fullName>
    </recommendedName>
</protein>
<dbReference type="HOGENOM" id="CLU_2000889_0_0_11"/>
<dbReference type="RefSeq" id="WP_025358345.1">
    <property type="nucleotide sequence ID" value="NZ_CP007155.1"/>
</dbReference>
<dbReference type="OrthoDB" id="5197397at2"/>
<dbReference type="AlphaFoldDB" id="W5WCQ0"/>